<organism evidence="1 2">
    <name type="scientific">Tulasnella calospora MUT 4182</name>
    <dbReference type="NCBI Taxonomy" id="1051891"/>
    <lineage>
        <taxon>Eukaryota</taxon>
        <taxon>Fungi</taxon>
        <taxon>Dikarya</taxon>
        <taxon>Basidiomycota</taxon>
        <taxon>Agaricomycotina</taxon>
        <taxon>Agaricomycetes</taxon>
        <taxon>Cantharellales</taxon>
        <taxon>Tulasnellaceae</taxon>
        <taxon>Tulasnella</taxon>
    </lineage>
</organism>
<name>A0A0C3PTX9_9AGAM</name>
<protein>
    <submittedName>
        <fullName evidence="1">Uncharacterized protein</fullName>
    </submittedName>
</protein>
<sequence length="307" mass="34584">MIRASFVYLEISTFRLFKIIEEGRDFYNHLADYCSALERQDWGLLSLVFWTISRLQRNQMSGRFLGSGLESLRTAYMGDVNITLLHLNSALTVVLDPRSEELLKRYGIVTIVLQCVNNLMAAGRNSGSIGLEDQFKVLGGYEAALRAVAPQGESRGIIRKIRIEVQEAVKDLLPAPDKPWSLQTNRPLHDEDLDILHTFSPLMRDLWVCSPYCWATRSGAEWSSVTGELRAQRDAARDSFNTFVLKVDKSQTRPIRDPEMSWCQLKHEPSPICIAPTYLLPTSLPTACFLFVRQTIGASGSGDRIGN</sequence>
<reference evidence="1 2" key="1">
    <citation type="submission" date="2014-04" db="EMBL/GenBank/DDBJ databases">
        <authorList>
            <consortium name="DOE Joint Genome Institute"/>
            <person name="Kuo A."/>
            <person name="Girlanda M."/>
            <person name="Perotto S."/>
            <person name="Kohler A."/>
            <person name="Nagy L.G."/>
            <person name="Floudas D."/>
            <person name="Copeland A."/>
            <person name="Barry K.W."/>
            <person name="Cichocki N."/>
            <person name="Veneault-Fourrey C."/>
            <person name="LaButti K."/>
            <person name="Lindquist E.A."/>
            <person name="Lipzen A."/>
            <person name="Lundell T."/>
            <person name="Morin E."/>
            <person name="Murat C."/>
            <person name="Sun H."/>
            <person name="Tunlid A."/>
            <person name="Henrissat B."/>
            <person name="Grigoriev I.V."/>
            <person name="Hibbett D.S."/>
            <person name="Martin F."/>
            <person name="Nordberg H.P."/>
            <person name="Cantor M.N."/>
            <person name="Hua S.X."/>
        </authorList>
    </citation>
    <scope>NUCLEOTIDE SEQUENCE [LARGE SCALE GENOMIC DNA]</scope>
    <source>
        <strain evidence="1 2">MUT 4182</strain>
    </source>
</reference>
<dbReference type="AlphaFoldDB" id="A0A0C3PTX9"/>
<dbReference type="Proteomes" id="UP000054248">
    <property type="component" value="Unassembled WGS sequence"/>
</dbReference>
<proteinExistence type="predicted"/>
<dbReference type="EMBL" id="KN823301">
    <property type="protein sequence ID" value="KIO18250.1"/>
    <property type="molecule type" value="Genomic_DNA"/>
</dbReference>
<evidence type="ECO:0000313" key="1">
    <source>
        <dbReference type="EMBL" id="KIO18250.1"/>
    </source>
</evidence>
<dbReference type="HOGENOM" id="CLU_906713_0_0_1"/>
<gene>
    <name evidence="1" type="ORF">M407DRAFT_11976</name>
</gene>
<accession>A0A0C3PTX9</accession>
<reference evidence="2" key="2">
    <citation type="submission" date="2015-01" db="EMBL/GenBank/DDBJ databases">
        <title>Evolutionary Origins and Diversification of the Mycorrhizal Mutualists.</title>
        <authorList>
            <consortium name="DOE Joint Genome Institute"/>
            <consortium name="Mycorrhizal Genomics Consortium"/>
            <person name="Kohler A."/>
            <person name="Kuo A."/>
            <person name="Nagy L.G."/>
            <person name="Floudas D."/>
            <person name="Copeland A."/>
            <person name="Barry K.W."/>
            <person name="Cichocki N."/>
            <person name="Veneault-Fourrey C."/>
            <person name="LaButti K."/>
            <person name="Lindquist E.A."/>
            <person name="Lipzen A."/>
            <person name="Lundell T."/>
            <person name="Morin E."/>
            <person name="Murat C."/>
            <person name="Riley R."/>
            <person name="Ohm R."/>
            <person name="Sun H."/>
            <person name="Tunlid A."/>
            <person name="Henrissat B."/>
            <person name="Grigoriev I.V."/>
            <person name="Hibbett D.S."/>
            <person name="Martin F."/>
        </authorList>
    </citation>
    <scope>NUCLEOTIDE SEQUENCE [LARGE SCALE GENOMIC DNA]</scope>
    <source>
        <strain evidence="2">MUT 4182</strain>
    </source>
</reference>
<keyword evidence="2" id="KW-1185">Reference proteome</keyword>
<evidence type="ECO:0000313" key="2">
    <source>
        <dbReference type="Proteomes" id="UP000054248"/>
    </source>
</evidence>
<dbReference type="OrthoDB" id="3283282at2759"/>